<feature type="region of interest" description="Disordered" evidence="1">
    <location>
        <begin position="193"/>
        <end position="214"/>
    </location>
</feature>
<feature type="compositionally biased region" description="Basic and acidic residues" evidence="1">
    <location>
        <begin position="262"/>
        <end position="271"/>
    </location>
</feature>
<dbReference type="InParanoid" id="Q4N0T8"/>
<feature type="region of interest" description="Disordered" evidence="1">
    <location>
        <begin position="262"/>
        <end position="302"/>
    </location>
</feature>
<dbReference type="KEGG" id="tpv:TP03_0019"/>
<evidence type="ECO:0000313" key="3">
    <source>
        <dbReference type="Proteomes" id="UP000001949"/>
    </source>
</evidence>
<comment type="caution">
    <text evidence="2">The sequence shown here is derived from an EMBL/GenBank/DDBJ whole genome shotgun (WGS) entry which is preliminary data.</text>
</comment>
<sequence length="428" mass="48085">MKKQSQETTEPHVNSVTSHLNSVPSELNSNLSDVNSNLSEPNSVPSELNYNLSYVNSNLSDVNSDDLNSVKNLREIEEYNLKDENTRRNGESENFKSAKTSFHTLNTVNNALNSVNNTPNTANTTPNTLNNTVNNVNNTVNNTVNNVNNVGVNRFVVGNDFLRPAGLSSDRCMRDFASAKNRKFYSKMNYSNQSLTTESPTNSTLSNSTNSRTSVLTKVSTACNKLEGENEENSVKKSVERIFRSNSILRNENRMRNTTHEDIFGAKDYNKRTRHHSHINSRDLSSTHLNSRDLNSRDLNSRDINSRDLSSDYAELPTKRNSNSLNTLNSVNSVNSVNSINTVKSVDRVDRVENVLMSLWGLRSETSESELENLCRCSKVQIVSISLDRNIITHYCTGTGKINLKSPKLDNLTHFKKLLKLNGYNFKT</sequence>
<protein>
    <submittedName>
        <fullName evidence="2">Uncharacterized protein</fullName>
    </submittedName>
</protein>
<dbReference type="AlphaFoldDB" id="Q4N0T8"/>
<dbReference type="OMA" id="SSDRCMR"/>
<feature type="compositionally biased region" description="Polar residues" evidence="1">
    <location>
        <begin position="1"/>
        <end position="26"/>
    </location>
</feature>
<evidence type="ECO:0000313" key="2">
    <source>
        <dbReference type="EMBL" id="EAN30755.1"/>
    </source>
</evidence>
<feature type="compositionally biased region" description="Basic and acidic residues" evidence="1">
    <location>
        <begin position="290"/>
        <end position="302"/>
    </location>
</feature>
<evidence type="ECO:0000256" key="1">
    <source>
        <dbReference type="SAM" id="MobiDB-lite"/>
    </source>
</evidence>
<dbReference type="Proteomes" id="UP000001949">
    <property type="component" value="Unassembled WGS sequence"/>
</dbReference>
<dbReference type="GeneID" id="3499879"/>
<dbReference type="eggNOG" id="ENOG502TN4C">
    <property type="taxonomic scope" value="Eukaryota"/>
</dbReference>
<dbReference type="VEuPathDB" id="PiroplasmaDB:TpMuguga_03g00019"/>
<keyword evidence="3" id="KW-1185">Reference proteome</keyword>
<dbReference type="RefSeq" id="XP_763038.1">
    <property type="nucleotide sequence ID" value="XM_757945.1"/>
</dbReference>
<gene>
    <name evidence="2" type="ordered locus">TP03_0019</name>
</gene>
<proteinExistence type="predicted"/>
<feature type="region of interest" description="Disordered" evidence="1">
    <location>
        <begin position="1"/>
        <end position="43"/>
    </location>
</feature>
<organism evidence="2 3">
    <name type="scientific">Theileria parva</name>
    <name type="common">East coast fever infection agent</name>
    <dbReference type="NCBI Taxonomy" id="5875"/>
    <lineage>
        <taxon>Eukaryota</taxon>
        <taxon>Sar</taxon>
        <taxon>Alveolata</taxon>
        <taxon>Apicomplexa</taxon>
        <taxon>Aconoidasida</taxon>
        <taxon>Piroplasmida</taxon>
        <taxon>Theileriidae</taxon>
        <taxon>Theileria</taxon>
    </lineage>
</organism>
<feature type="compositionally biased region" description="Low complexity" evidence="1">
    <location>
        <begin position="194"/>
        <end position="214"/>
    </location>
</feature>
<reference evidence="2 3" key="1">
    <citation type="journal article" date="2005" name="Science">
        <title>Genome sequence of Theileria parva, a bovine pathogen that transforms lymphocytes.</title>
        <authorList>
            <person name="Gardner M.J."/>
            <person name="Bishop R."/>
            <person name="Shah T."/>
            <person name="de Villiers E.P."/>
            <person name="Carlton J.M."/>
            <person name="Hall N."/>
            <person name="Ren Q."/>
            <person name="Paulsen I.T."/>
            <person name="Pain A."/>
            <person name="Berriman M."/>
            <person name="Wilson R.J.M."/>
            <person name="Sato S."/>
            <person name="Ralph S.A."/>
            <person name="Mann D.J."/>
            <person name="Xiong Z."/>
            <person name="Shallom S.J."/>
            <person name="Weidman J."/>
            <person name="Jiang L."/>
            <person name="Lynn J."/>
            <person name="Weaver B."/>
            <person name="Shoaibi A."/>
            <person name="Domingo A.R."/>
            <person name="Wasawo D."/>
            <person name="Crabtree J."/>
            <person name="Wortman J.R."/>
            <person name="Haas B."/>
            <person name="Angiuoli S.V."/>
            <person name="Creasy T.H."/>
            <person name="Lu C."/>
            <person name="Suh B."/>
            <person name="Silva J.C."/>
            <person name="Utterback T.R."/>
            <person name="Feldblyum T.V."/>
            <person name="Pertea M."/>
            <person name="Allen J."/>
            <person name="Nierman W.C."/>
            <person name="Taracha E.L.N."/>
            <person name="Salzberg S.L."/>
            <person name="White O.R."/>
            <person name="Fitzhugh H.A."/>
            <person name="Morzaria S."/>
            <person name="Venter J.C."/>
            <person name="Fraser C.M."/>
            <person name="Nene V."/>
        </authorList>
    </citation>
    <scope>NUCLEOTIDE SEQUENCE [LARGE SCALE GENOMIC DNA]</scope>
    <source>
        <strain evidence="2 3">Muguga</strain>
    </source>
</reference>
<dbReference type="EMBL" id="AAGK01000005">
    <property type="protein sequence ID" value="EAN30755.1"/>
    <property type="molecule type" value="Genomic_DNA"/>
</dbReference>
<feature type="compositionally biased region" description="Low complexity" evidence="1">
    <location>
        <begin position="27"/>
        <end position="39"/>
    </location>
</feature>
<accession>Q4N0T8</accession>
<name>Q4N0T8_THEPA</name>